<keyword evidence="5" id="KW-1185">Reference proteome</keyword>
<evidence type="ECO:0000313" key="5">
    <source>
        <dbReference type="Proteomes" id="UP000094285"/>
    </source>
</evidence>
<evidence type="ECO:0000256" key="3">
    <source>
        <dbReference type="ARBA" id="ARBA00023274"/>
    </source>
</evidence>
<evidence type="ECO:0000256" key="2">
    <source>
        <dbReference type="ARBA" id="ARBA00022980"/>
    </source>
</evidence>
<protein>
    <recommendedName>
        <fullName evidence="6">Ribosomal protein L10</fullName>
    </recommendedName>
</protein>
<dbReference type="InterPro" id="IPR047865">
    <property type="entry name" value="Ribosomal_uL10_bac_type"/>
</dbReference>
<keyword evidence="2" id="KW-0689">Ribosomal protein</keyword>
<dbReference type="EMBL" id="KV453915">
    <property type="protein sequence ID" value="ODV77249.1"/>
    <property type="molecule type" value="Genomic_DNA"/>
</dbReference>
<organism evidence="4 5">
    <name type="scientific">Suhomyces tanzawaensis NRRL Y-17324</name>
    <dbReference type="NCBI Taxonomy" id="984487"/>
    <lineage>
        <taxon>Eukaryota</taxon>
        <taxon>Fungi</taxon>
        <taxon>Dikarya</taxon>
        <taxon>Ascomycota</taxon>
        <taxon>Saccharomycotina</taxon>
        <taxon>Pichiomycetes</taxon>
        <taxon>Debaryomycetaceae</taxon>
        <taxon>Suhomyces</taxon>
    </lineage>
</organism>
<comment type="similarity">
    <text evidence="1">Belongs to the universal ribosomal protein uL10 family.</text>
</comment>
<dbReference type="CDD" id="cd05797">
    <property type="entry name" value="Ribosomal_L10"/>
    <property type="match status" value="1"/>
</dbReference>
<evidence type="ECO:0008006" key="6">
    <source>
        <dbReference type="Google" id="ProtNLM"/>
    </source>
</evidence>
<sequence>MVFARCLASSLRGGIIANAPRASTINGLSRVILTRSSYSTEAAPKAPIFSLNDRATAKPVLSRKTFLMDYYKYLNDNNEIVLYVHHNNIPKADNKKLRSELKKAGAQFNVIANNIYTVYLRSAHEEDPALAESTKKNKDVKHPLHPLLSGPTALITIPKSDPSIVAQVLKTVRGFQDKLFVVGARVETTVNDLDEINKFKDLPTKDQLNSQLAGLLTILGGAGLVRTLESASNMLYLTLEERRKDMDPNEE</sequence>
<dbReference type="GO" id="GO:0005762">
    <property type="term" value="C:mitochondrial large ribosomal subunit"/>
    <property type="evidence" value="ECO:0007669"/>
    <property type="project" value="EnsemblFungi"/>
</dbReference>
<name>A0A1E4SCL9_9ASCO</name>
<evidence type="ECO:0000313" key="4">
    <source>
        <dbReference type="EMBL" id="ODV77249.1"/>
    </source>
</evidence>
<dbReference type="Pfam" id="PF00466">
    <property type="entry name" value="Ribosomal_L10"/>
    <property type="match status" value="1"/>
</dbReference>
<gene>
    <name evidence="4" type="ORF">CANTADRAFT_27149</name>
</gene>
<dbReference type="Proteomes" id="UP000094285">
    <property type="component" value="Unassembled WGS sequence"/>
</dbReference>
<evidence type="ECO:0000256" key="1">
    <source>
        <dbReference type="ARBA" id="ARBA00008889"/>
    </source>
</evidence>
<dbReference type="AlphaFoldDB" id="A0A1E4SCL9"/>
<dbReference type="InterPro" id="IPR043141">
    <property type="entry name" value="Ribosomal_uL10-like_sf"/>
</dbReference>
<reference evidence="5" key="1">
    <citation type="submission" date="2016-05" db="EMBL/GenBank/DDBJ databases">
        <title>Comparative genomics of biotechnologically important yeasts.</title>
        <authorList>
            <consortium name="DOE Joint Genome Institute"/>
            <person name="Riley R."/>
            <person name="Haridas S."/>
            <person name="Wolfe K.H."/>
            <person name="Lopes M.R."/>
            <person name="Hittinger C.T."/>
            <person name="Goker M."/>
            <person name="Salamov A."/>
            <person name="Wisecaver J."/>
            <person name="Long T.M."/>
            <person name="Aerts A.L."/>
            <person name="Barry K."/>
            <person name="Choi C."/>
            <person name="Clum A."/>
            <person name="Coughlan A.Y."/>
            <person name="Deshpande S."/>
            <person name="Douglass A.P."/>
            <person name="Hanson S.J."/>
            <person name="Klenk H.-P."/>
            <person name="Labutti K."/>
            <person name="Lapidus A."/>
            <person name="Lindquist E."/>
            <person name="Lipzen A."/>
            <person name="Meier-Kolthoff J.P."/>
            <person name="Ohm R.A."/>
            <person name="Otillar R.P."/>
            <person name="Pangilinan J."/>
            <person name="Peng Y."/>
            <person name="Rokas A."/>
            <person name="Rosa C.A."/>
            <person name="Scheuner C."/>
            <person name="Sibirny A.A."/>
            <person name="Slot J.C."/>
            <person name="Stielow J.B."/>
            <person name="Sun H."/>
            <person name="Kurtzman C.P."/>
            <person name="Blackwell M."/>
            <person name="Grigoriev I.V."/>
            <person name="Jeffries T.W."/>
        </authorList>
    </citation>
    <scope>NUCLEOTIDE SEQUENCE [LARGE SCALE GENOMIC DNA]</scope>
    <source>
        <strain evidence="5">NRRL Y-17324</strain>
    </source>
</reference>
<proteinExistence type="inferred from homology"/>
<dbReference type="GeneID" id="30982149"/>
<dbReference type="GO" id="GO:0003735">
    <property type="term" value="F:structural constituent of ribosome"/>
    <property type="evidence" value="ECO:0007669"/>
    <property type="project" value="EnsemblFungi"/>
</dbReference>
<dbReference type="InterPro" id="IPR001790">
    <property type="entry name" value="Ribosomal_uL10"/>
</dbReference>
<dbReference type="PANTHER" id="PTHR11560">
    <property type="entry name" value="39S RIBOSOMAL PROTEIN L10, MITOCHONDRIAL"/>
    <property type="match status" value="1"/>
</dbReference>
<dbReference type="STRING" id="984487.A0A1E4SCL9"/>
<keyword evidence="3" id="KW-0687">Ribonucleoprotein</keyword>
<accession>A0A1E4SCL9</accession>
<dbReference type="OrthoDB" id="360689at2759"/>
<dbReference type="Gene3D" id="3.30.70.1730">
    <property type="match status" value="1"/>
</dbReference>
<dbReference type="SUPFAM" id="SSF160369">
    <property type="entry name" value="Ribosomal protein L10-like"/>
    <property type="match status" value="1"/>
</dbReference>
<dbReference type="RefSeq" id="XP_020062371.1">
    <property type="nucleotide sequence ID" value="XM_020208012.1"/>
</dbReference>